<evidence type="ECO:0000313" key="3">
    <source>
        <dbReference type="EMBL" id="GAA5148433.1"/>
    </source>
</evidence>
<evidence type="ECO:0000313" key="4">
    <source>
        <dbReference type="Proteomes" id="UP001428817"/>
    </source>
</evidence>
<accession>A0ABP9PR59</accession>
<keyword evidence="1" id="KW-0378">Hydrolase</keyword>
<dbReference type="InterPro" id="IPR029058">
    <property type="entry name" value="AB_hydrolase_fold"/>
</dbReference>
<feature type="domain" description="PE-PPE" evidence="2">
    <location>
        <begin position="65"/>
        <end position="195"/>
    </location>
</feature>
<organism evidence="3 4">
    <name type="scientific">Pseudonocardia eucalypti</name>
    <dbReference type="NCBI Taxonomy" id="648755"/>
    <lineage>
        <taxon>Bacteria</taxon>
        <taxon>Bacillati</taxon>
        <taxon>Actinomycetota</taxon>
        <taxon>Actinomycetes</taxon>
        <taxon>Pseudonocardiales</taxon>
        <taxon>Pseudonocardiaceae</taxon>
        <taxon>Pseudonocardia</taxon>
    </lineage>
</organism>
<protein>
    <recommendedName>
        <fullName evidence="2">PE-PPE domain-containing protein</fullName>
    </recommendedName>
</protein>
<name>A0ABP9PR59_9PSEU</name>
<dbReference type="SUPFAM" id="SSF53474">
    <property type="entry name" value="alpha/beta-Hydrolases"/>
    <property type="match status" value="1"/>
</dbReference>
<evidence type="ECO:0000259" key="2">
    <source>
        <dbReference type="Pfam" id="PF08237"/>
    </source>
</evidence>
<dbReference type="Proteomes" id="UP001428817">
    <property type="component" value="Unassembled WGS sequence"/>
</dbReference>
<dbReference type="InterPro" id="IPR013228">
    <property type="entry name" value="PE-PPE_C"/>
</dbReference>
<dbReference type="Pfam" id="PF08237">
    <property type="entry name" value="PE-PPE"/>
    <property type="match status" value="1"/>
</dbReference>
<dbReference type="RefSeq" id="WP_185062656.1">
    <property type="nucleotide sequence ID" value="NZ_BAABJP010000004.1"/>
</dbReference>
<dbReference type="Gene3D" id="3.40.50.1820">
    <property type="entry name" value="alpha/beta hydrolase"/>
    <property type="match status" value="1"/>
</dbReference>
<sequence length="244" mass="25952">MRKPGYLWTGALLVALLAVSLWVPSTGSARERPDEHHYYILIGGTGDPDSSNFPSVHDGKAVPVEYPACAPACGATSYDQSVAAGHAHARKAIERIYADDRVARFTVAGYSQGAHVANLVLNDVADGVIDIPAERFDAKLYADPMQPGTGVGANVPKGVGVPPPLAMTSPGPGRSDFGGIPFTRYCIETDGVCHFNTLEAAGGYVLQHSCYPRDVMPATLDDGEFEDGTHWWRRVNCGPQPSDG</sequence>
<comment type="caution">
    <text evidence="3">The sequence shown here is derived from an EMBL/GenBank/DDBJ whole genome shotgun (WGS) entry which is preliminary data.</text>
</comment>
<reference evidence="4" key="1">
    <citation type="journal article" date="2019" name="Int. J. Syst. Evol. Microbiol.">
        <title>The Global Catalogue of Microorganisms (GCM) 10K type strain sequencing project: providing services to taxonomists for standard genome sequencing and annotation.</title>
        <authorList>
            <consortium name="The Broad Institute Genomics Platform"/>
            <consortium name="The Broad Institute Genome Sequencing Center for Infectious Disease"/>
            <person name="Wu L."/>
            <person name="Ma J."/>
        </authorList>
    </citation>
    <scope>NUCLEOTIDE SEQUENCE [LARGE SCALE GENOMIC DNA]</scope>
    <source>
        <strain evidence="4">JCM 18303</strain>
    </source>
</reference>
<dbReference type="EMBL" id="BAABJP010000004">
    <property type="protein sequence ID" value="GAA5148433.1"/>
    <property type="molecule type" value="Genomic_DNA"/>
</dbReference>
<keyword evidence="4" id="KW-1185">Reference proteome</keyword>
<dbReference type="InterPro" id="IPR000675">
    <property type="entry name" value="Cutinase/axe"/>
</dbReference>
<gene>
    <name evidence="3" type="ORF">GCM10023321_10710</name>
</gene>
<evidence type="ECO:0000256" key="1">
    <source>
        <dbReference type="ARBA" id="ARBA00022801"/>
    </source>
</evidence>
<dbReference type="SMART" id="SM01110">
    <property type="entry name" value="Cutinase"/>
    <property type="match status" value="1"/>
</dbReference>
<proteinExistence type="predicted"/>